<dbReference type="Proteomes" id="UP001303285">
    <property type="component" value="Unassembled WGS sequence"/>
</dbReference>
<keyword evidence="2" id="KW-1185">Reference proteome</keyword>
<evidence type="ECO:0000313" key="1">
    <source>
        <dbReference type="EMBL" id="MEA5608943.1"/>
    </source>
</evidence>
<protein>
    <submittedName>
        <fullName evidence="1">Uncharacterized protein</fullName>
    </submittedName>
</protein>
<dbReference type="GeneID" id="78016397"/>
<organism evidence="1 2">
    <name type="scientific">Nodularia spumigena UHCC 0060</name>
    <dbReference type="NCBI Taxonomy" id="3110300"/>
    <lineage>
        <taxon>Bacteria</taxon>
        <taxon>Bacillati</taxon>
        <taxon>Cyanobacteriota</taxon>
        <taxon>Cyanophyceae</taxon>
        <taxon>Nostocales</taxon>
        <taxon>Nodulariaceae</taxon>
        <taxon>Nodularia</taxon>
    </lineage>
</organism>
<reference evidence="1 2" key="1">
    <citation type="submission" date="2023-12" db="EMBL/GenBank/DDBJ databases">
        <title>Baltic Sea Cyanobacteria.</title>
        <authorList>
            <person name="Delbaje E."/>
            <person name="Fewer D.P."/>
            <person name="Shishido T.K."/>
        </authorList>
    </citation>
    <scope>NUCLEOTIDE SEQUENCE [LARGE SCALE GENOMIC DNA]</scope>
    <source>
        <strain evidence="1 2">UHCC 0060</strain>
    </source>
</reference>
<accession>A0ABU5UST8</accession>
<dbReference type="EMBL" id="JAYGHK010000037">
    <property type="protein sequence ID" value="MEA5608943.1"/>
    <property type="molecule type" value="Genomic_DNA"/>
</dbReference>
<name>A0ABU5UST8_NODSP</name>
<gene>
    <name evidence="1" type="ORF">VB695_12835</name>
</gene>
<comment type="caution">
    <text evidence="1">The sequence shown here is derived from an EMBL/GenBank/DDBJ whole genome shotgun (WGS) entry which is preliminary data.</text>
</comment>
<dbReference type="RefSeq" id="WP_006195853.1">
    <property type="nucleotide sequence ID" value="NZ_JAYGHK010000037.1"/>
</dbReference>
<proteinExistence type="predicted"/>
<sequence length="79" mass="8853">MKVIEVKGTVDEVGQLSLDEPLTLAKDSRVRVIVLIAEENEEDEELAESASQSFRQGWYDAMTGNTVPISQLWEEIDAE</sequence>
<evidence type="ECO:0000313" key="2">
    <source>
        <dbReference type="Proteomes" id="UP001303285"/>
    </source>
</evidence>